<evidence type="ECO:0000313" key="2">
    <source>
        <dbReference type="Proteomes" id="UP000053630"/>
    </source>
</evidence>
<protein>
    <submittedName>
        <fullName evidence="1">Uncharacterized protein</fullName>
    </submittedName>
</protein>
<gene>
    <name evidence="1" type="ORF">FOMMEDRAFT_162545</name>
</gene>
<dbReference type="AlphaFoldDB" id="R7SHK4"/>
<dbReference type="Proteomes" id="UP000053630">
    <property type="component" value="Unassembled WGS sequence"/>
</dbReference>
<accession>R7SHK4</accession>
<dbReference type="KEGG" id="fme:FOMMEDRAFT_162545"/>
<keyword evidence="2" id="KW-1185">Reference proteome</keyword>
<reference evidence="2" key="1">
    <citation type="journal article" date="2012" name="Science">
        <title>The Paleozoic origin of enzymatic lignin decomposition reconstructed from 31 fungal genomes.</title>
        <authorList>
            <person name="Floudas D."/>
            <person name="Binder M."/>
            <person name="Riley R."/>
            <person name="Barry K."/>
            <person name="Blanchette R.A."/>
            <person name="Henrissat B."/>
            <person name="Martinez A.T."/>
            <person name="Otillar R."/>
            <person name="Spatafora J.W."/>
            <person name="Yadav J.S."/>
            <person name="Aerts A."/>
            <person name="Benoit I."/>
            <person name="Boyd A."/>
            <person name="Carlson A."/>
            <person name="Copeland A."/>
            <person name="Coutinho P.M."/>
            <person name="de Vries R.P."/>
            <person name="Ferreira P."/>
            <person name="Findley K."/>
            <person name="Foster B."/>
            <person name="Gaskell J."/>
            <person name="Glotzer D."/>
            <person name="Gorecki P."/>
            <person name="Heitman J."/>
            <person name="Hesse C."/>
            <person name="Hori C."/>
            <person name="Igarashi K."/>
            <person name="Jurgens J.A."/>
            <person name="Kallen N."/>
            <person name="Kersten P."/>
            <person name="Kohler A."/>
            <person name="Kuees U."/>
            <person name="Kumar T.K.A."/>
            <person name="Kuo A."/>
            <person name="LaButti K."/>
            <person name="Larrondo L.F."/>
            <person name="Lindquist E."/>
            <person name="Ling A."/>
            <person name="Lombard V."/>
            <person name="Lucas S."/>
            <person name="Lundell T."/>
            <person name="Martin R."/>
            <person name="McLaughlin D.J."/>
            <person name="Morgenstern I."/>
            <person name="Morin E."/>
            <person name="Murat C."/>
            <person name="Nagy L.G."/>
            <person name="Nolan M."/>
            <person name="Ohm R.A."/>
            <person name="Patyshakuliyeva A."/>
            <person name="Rokas A."/>
            <person name="Ruiz-Duenas F.J."/>
            <person name="Sabat G."/>
            <person name="Salamov A."/>
            <person name="Samejima M."/>
            <person name="Schmutz J."/>
            <person name="Slot J.C."/>
            <person name="St John F."/>
            <person name="Stenlid J."/>
            <person name="Sun H."/>
            <person name="Sun S."/>
            <person name="Syed K."/>
            <person name="Tsang A."/>
            <person name="Wiebenga A."/>
            <person name="Young D."/>
            <person name="Pisabarro A."/>
            <person name="Eastwood D.C."/>
            <person name="Martin F."/>
            <person name="Cullen D."/>
            <person name="Grigoriev I.V."/>
            <person name="Hibbett D.S."/>
        </authorList>
    </citation>
    <scope>NUCLEOTIDE SEQUENCE [LARGE SCALE GENOMIC DNA]</scope>
    <source>
        <strain evidence="2">MF3/22</strain>
    </source>
</reference>
<organism evidence="1 2">
    <name type="scientific">Fomitiporia mediterranea (strain MF3/22)</name>
    <name type="common">Grapevine white-rot fungus</name>
    <dbReference type="NCBI Taxonomy" id="694068"/>
    <lineage>
        <taxon>Eukaryota</taxon>
        <taxon>Fungi</taxon>
        <taxon>Dikarya</taxon>
        <taxon>Basidiomycota</taxon>
        <taxon>Agaricomycotina</taxon>
        <taxon>Agaricomycetes</taxon>
        <taxon>Hymenochaetales</taxon>
        <taxon>Hymenochaetaceae</taxon>
        <taxon>Fomitiporia</taxon>
    </lineage>
</organism>
<sequence>MSRTKKHAESSNGKAEAAIASKYNWDDAESISSFSSSNFGITLKGKTVDKGKPVAMEFMPSSKENDEIADNVCKIRGHLQRLMEARQIPSDHIGSEVGRDLVISNFRNAATFIKQQDESDDEAFRGDPTLHIEPGKWFEGEEYLAPEVTNEASSIQHGVIIMSPKVDIFAVGLVFALCKKNMPTE</sequence>
<dbReference type="GeneID" id="18675853"/>
<proteinExistence type="predicted"/>
<name>R7SHK4_FOMME</name>
<evidence type="ECO:0000313" key="1">
    <source>
        <dbReference type="EMBL" id="EJC97737.1"/>
    </source>
</evidence>
<dbReference type="RefSeq" id="XP_007271963.1">
    <property type="nucleotide sequence ID" value="XM_007271901.1"/>
</dbReference>
<dbReference type="EMBL" id="JH717985">
    <property type="protein sequence ID" value="EJC97737.1"/>
    <property type="molecule type" value="Genomic_DNA"/>
</dbReference>